<evidence type="ECO:0008006" key="3">
    <source>
        <dbReference type="Google" id="ProtNLM"/>
    </source>
</evidence>
<dbReference type="AlphaFoldDB" id="A0A1F7IYS9"/>
<name>A0A1F7IYS9_9BACT</name>
<dbReference type="Proteomes" id="UP000177141">
    <property type="component" value="Unassembled WGS sequence"/>
</dbReference>
<dbReference type="Pfam" id="PF10049">
    <property type="entry name" value="DUF2283"/>
    <property type="match status" value="1"/>
</dbReference>
<evidence type="ECO:0000313" key="2">
    <source>
        <dbReference type="Proteomes" id="UP000177141"/>
    </source>
</evidence>
<evidence type="ECO:0000313" key="1">
    <source>
        <dbReference type="EMBL" id="OGK48501.1"/>
    </source>
</evidence>
<sequence>MKFRYDKQDDALMIWLSKEPVDFAEQNKNLIVHFSKKNKPILIEILDASKFLKDTSHAFPSNIREQILVT</sequence>
<dbReference type="EMBL" id="MGAL01000014">
    <property type="protein sequence ID" value="OGK48501.1"/>
    <property type="molecule type" value="Genomic_DNA"/>
</dbReference>
<organism evidence="1 2">
    <name type="scientific">Candidatus Roizmanbacteria bacterium RIFCSPLOWO2_01_FULL_38_12</name>
    <dbReference type="NCBI Taxonomy" id="1802061"/>
    <lineage>
        <taxon>Bacteria</taxon>
        <taxon>Candidatus Roizmaniibacteriota</taxon>
    </lineage>
</organism>
<proteinExistence type="predicted"/>
<comment type="caution">
    <text evidence="1">The sequence shown here is derived from an EMBL/GenBank/DDBJ whole genome shotgun (WGS) entry which is preliminary data.</text>
</comment>
<reference evidence="1 2" key="1">
    <citation type="journal article" date="2016" name="Nat. Commun.">
        <title>Thousands of microbial genomes shed light on interconnected biogeochemical processes in an aquifer system.</title>
        <authorList>
            <person name="Anantharaman K."/>
            <person name="Brown C.T."/>
            <person name="Hug L.A."/>
            <person name="Sharon I."/>
            <person name="Castelle C.J."/>
            <person name="Probst A.J."/>
            <person name="Thomas B.C."/>
            <person name="Singh A."/>
            <person name="Wilkins M.J."/>
            <person name="Karaoz U."/>
            <person name="Brodie E.L."/>
            <person name="Williams K.H."/>
            <person name="Hubbard S.S."/>
            <person name="Banfield J.F."/>
        </authorList>
    </citation>
    <scope>NUCLEOTIDE SEQUENCE [LARGE SCALE GENOMIC DNA]</scope>
</reference>
<accession>A0A1F7IYS9</accession>
<gene>
    <name evidence="1" type="ORF">A3A93_03490</name>
</gene>
<protein>
    <recommendedName>
        <fullName evidence="3">DUF2283 domain-containing protein</fullName>
    </recommendedName>
</protein>
<dbReference type="InterPro" id="IPR019270">
    <property type="entry name" value="DUF2283"/>
</dbReference>